<name>A0A1Z3HFY1_9CYAN</name>
<sequence>MTTALCQHVAETIGQLYDCAEINNGFIRIRTPYLYPDGDIIDLYWKEKDGQQILTDLGETLRWLDGQTANQKLSKRQTQALEDIRLTHGIELYRGTLTLRIPSDASLADGLTRLAQAALRTADLWFLSRTRTTSSITDDVAEFLSEKRIRFEQDQTLLGRSGRALKIDFQTWHPRRTSFVEVLSTGSKAAANQKANNVLATWYDLSQYKVSDQPIRFVSLFDDTLDVWSSENFSLLQEFSDIAYWSRPDEFAELLVA</sequence>
<dbReference type="STRING" id="1641165.XM38_20925"/>
<feature type="domain" description="DUF1828" evidence="1">
    <location>
        <begin position="31"/>
        <end position="120"/>
    </location>
</feature>
<dbReference type="Proteomes" id="UP000191901">
    <property type="component" value="Chromosome"/>
</dbReference>
<dbReference type="OrthoDB" id="572264at2"/>
<evidence type="ECO:0000313" key="3">
    <source>
        <dbReference type="Proteomes" id="UP000191901"/>
    </source>
</evidence>
<keyword evidence="3" id="KW-1185">Reference proteome</keyword>
<reference evidence="2 3" key="1">
    <citation type="journal article" date="2016" name="Biochim. Biophys. Acta">
        <title>Characterization of red-shifted phycobilisomes isolated from the chlorophyll f-containing cyanobacterium Halomicronema hongdechloris.</title>
        <authorList>
            <person name="Li Y."/>
            <person name="Lin Y."/>
            <person name="Garvey C.J."/>
            <person name="Birch D."/>
            <person name="Corkery R.W."/>
            <person name="Loughlin P.C."/>
            <person name="Scheer H."/>
            <person name="Willows R.D."/>
            <person name="Chen M."/>
        </authorList>
    </citation>
    <scope>NUCLEOTIDE SEQUENCE [LARGE SCALE GENOMIC DNA]</scope>
    <source>
        <strain evidence="2 3">C2206</strain>
    </source>
</reference>
<accession>A0A1Z3HFY1</accession>
<organism evidence="2 3">
    <name type="scientific">Halomicronema hongdechloris C2206</name>
    <dbReference type="NCBI Taxonomy" id="1641165"/>
    <lineage>
        <taxon>Bacteria</taxon>
        <taxon>Bacillati</taxon>
        <taxon>Cyanobacteriota</taxon>
        <taxon>Cyanophyceae</taxon>
        <taxon>Nodosilineales</taxon>
        <taxon>Nodosilineaceae</taxon>
        <taxon>Halomicronema</taxon>
    </lineage>
</organism>
<dbReference type="InterPro" id="IPR014960">
    <property type="entry name" value="DUF1828"/>
</dbReference>
<gene>
    <name evidence="2" type="ORF">XM38_001160</name>
</gene>
<protein>
    <recommendedName>
        <fullName evidence="1">DUF1828 domain-containing protein</fullName>
    </recommendedName>
</protein>
<dbReference type="EMBL" id="CP021983">
    <property type="protein sequence ID" value="ASC69190.1"/>
    <property type="molecule type" value="Genomic_DNA"/>
</dbReference>
<dbReference type="KEGG" id="hhg:XM38_001160"/>
<dbReference type="AlphaFoldDB" id="A0A1Z3HFY1"/>
<proteinExistence type="predicted"/>
<evidence type="ECO:0000259" key="1">
    <source>
        <dbReference type="Pfam" id="PF08861"/>
    </source>
</evidence>
<dbReference type="Pfam" id="PF08861">
    <property type="entry name" value="DUF1828"/>
    <property type="match status" value="1"/>
</dbReference>
<dbReference type="RefSeq" id="WP_080812372.1">
    <property type="nucleotide sequence ID" value="NZ_CP021983.2"/>
</dbReference>
<evidence type="ECO:0000313" key="2">
    <source>
        <dbReference type="EMBL" id="ASC69190.1"/>
    </source>
</evidence>